<proteinExistence type="predicted"/>
<dbReference type="EMBL" id="BMAV01026534">
    <property type="protein sequence ID" value="GFS51281.1"/>
    <property type="molecule type" value="Genomic_DNA"/>
</dbReference>
<dbReference type="AlphaFoldDB" id="A0A8X6K0F1"/>
<gene>
    <name evidence="1" type="ORF">TNIN_351631</name>
</gene>
<evidence type="ECO:0000313" key="2">
    <source>
        <dbReference type="Proteomes" id="UP000886998"/>
    </source>
</evidence>
<accession>A0A8X6K0F1</accession>
<dbReference type="Proteomes" id="UP000886998">
    <property type="component" value="Unassembled WGS sequence"/>
</dbReference>
<keyword evidence="2" id="KW-1185">Reference proteome</keyword>
<name>A0A8X6K0F1_9ARAC</name>
<dbReference type="OrthoDB" id="6427993at2759"/>
<organism evidence="1 2">
    <name type="scientific">Trichonephila inaurata madagascariensis</name>
    <dbReference type="NCBI Taxonomy" id="2747483"/>
    <lineage>
        <taxon>Eukaryota</taxon>
        <taxon>Metazoa</taxon>
        <taxon>Ecdysozoa</taxon>
        <taxon>Arthropoda</taxon>
        <taxon>Chelicerata</taxon>
        <taxon>Arachnida</taxon>
        <taxon>Araneae</taxon>
        <taxon>Araneomorphae</taxon>
        <taxon>Entelegynae</taxon>
        <taxon>Araneoidea</taxon>
        <taxon>Nephilidae</taxon>
        <taxon>Trichonephila</taxon>
        <taxon>Trichonephila inaurata</taxon>
    </lineage>
</organism>
<reference evidence="1" key="1">
    <citation type="submission" date="2020-08" db="EMBL/GenBank/DDBJ databases">
        <title>Multicomponent nature underlies the extraordinary mechanical properties of spider dragline silk.</title>
        <authorList>
            <person name="Kono N."/>
            <person name="Nakamura H."/>
            <person name="Mori M."/>
            <person name="Yoshida Y."/>
            <person name="Ohtoshi R."/>
            <person name="Malay A.D."/>
            <person name="Moran D.A.P."/>
            <person name="Tomita M."/>
            <person name="Numata K."/>
            <person name="Arakawa K."/>
        </authorList>
    </citation>
    <scope>NUCLEOTIDE SEQUENCE</scope>
</reference>
<evidence type="ECO:0000313" key="1">
    <source>
        <dbReference type="EMBL" id="GFS51281.1"/>
    </source>
</evidence>
<sequence>MYRINFSFVFDLRIIGKRHSATRKLSSVINVNFPSKTAFRCRKNISCNVACKLINEAAAKFHKKKNLNEVVQCGVSVDGTWRRSGPLSLNGCVQWYLDTAEVRLLDLAMVVLINEKLAESLELKMQMSRGLLESMMWKQ</sequence>
<comment type="caution">
    <text evidence="1">The sequence shown here is derived from an EMBL/GenBank/DDBJ whole genome shotgun (WGS) entry which is preliminary data.</text>
</comment>
<protein>
    <submittedName>
        <fullName evidence="1">Uncharacterized protein</fullName>
    </submittedName>
</protein>